<dbReference type="PROSITE" id="PS00894">
    <property type="entry name" value="HTH_DEOR_1"/>
    <property type="match status" value="1"/>
</dbReference>
<proteinExistence type="predicted"/>
<keyword evidence="3" id="KW-0804">Transcription</keyword>
<dbReference type="InterPro" id="IPR037171">
    <property type="entry name" value="NagB/RpiA_transferase-like"/>
</dbReference>
<dbReference type="InterPro" id="IPR050313">
    <property type="entry name" value="Carb_Metab_HTH_regulators"/>
</dbReference>
<dbReference type="PROSITE" id="PS51000">
    <property type="entry name" value="HTH_DEOR_2"/>
    <property type="match status" value="1"/>
</dbReference>
<dbReference type="EMBL" id="MEYH01000026">
    <property type="protein sequence ID" value="OGD16725.1"/>
    <property type="molecule type" value="Genomic_DNA"/>
</dbReference>
<dbReference type="Proteomes" id="UP000177701">
    <property type="component" value="Unassembled WGS sequence"/>
</dbReference>
<dbReference type="InterPro" id="IPR014036">
    <property type="entry name" value="DeoR-like_C"/>
</dbReference>
<name>A0A1F5AE05_9BACT</name>
<keyword evidence="1" id="KW-0805">Transcription regulation</keyword>
<dbReference type="STRING" id="1797291.A2V47_06960"/>
<sequence length="254" mass="29270">MGKAGRLEKMLDLIQNSNFISPVELAEKMNVSLVTIRRDLKKLADQRSIIKEYNTIKIARDYDKRFHERLNTNLEQKRMIAELAKRFVQSGDTIFLDTSTTCYEFARTLALSSHNLHIITNNIYMAVELMSIYKIDLVLVGGNIRHGYFSTIGPLAEKMLSNIKVTKFFFSCTMLDTRGIYESNVMEGNIKVKMFENSRLHYLLVDSSKFDKASVFRTNGIENLEAIITDKSLSKEYLDKLKDRNTEVITPKND</sequence>
<evidence type="ECO:0000259" key="4">
    <source>
        <dbReference type="PROSITE" id="PS51000"/>
    </source>
</evidence>
<dbReference type="AlphaFoldDB" id="A0A1F5AE05"/>
<protein>
    <recommendedName>
        <fullName evidence="4">HTH deoR-type domain-containing protein</fullName>
    </recommendedName>
</protein>
<evidence type="ECO:0000256" key="3">
    <source>
        <dbReference type="ARBA" id="ARBA00023163"/>
    </source>
</evidence>
<dbReference type="SMART" id="SM01134">
    <property type="entry name" value="DeoRC"/>
    <property type="match status" value="1"/>
</dbReference>
<dbReference type="PANTHER" id="PTHR30363:SF44">
    <property type="entry name" value="AGA OPERON TRANSCRIPTIONAL REPRESSOR-RELATED"/>
    <property type="match status" value="1"/>
</dbReference>
<dbReference type="GO" id="GO:0003677">
    <property type="term" value="F:DNA binding"/>
    <property type="evidence" value="ECO:0007669"/>
    <property type="project" value="UniProtKB-KW"/>
</dbReference>
<comment type="caution">
    <text evidence="5">The sequence shown here is derived from an EMBL/GenBank/DDBJ whole genome shotgun (WGS) entry which is preliminary data.</text>
</comment>
<dbReference type="InterPro" id="IPR001034">
    <property type="entry name" value="DeoR_HTH"/>
</dbReference>
<dbReference type="InterPro" id="IPR036388">
    <property type="entry name" value="WH-like_DNA-bd_sf"/>
</dbReference>
<dbReference type="SMART" id="SM00420">
    <property type="entry name" value="HTH_DEOR"/>
    <property type="match status" value="1"/>
</dbReference>
<feature type="domain" description="HTH deoR-type" evidence="4">
    <location>
        <begin position="3"/>
        <end position="58"/>
    </location>
</feature>
<dbReference type="Pfam" id="PF08220">
    <property type="entry name" value="HTH_DeoR"/>
    <property type="match status" value="1"/>
</dbReference>
<dbReference type="PANTHER" id="PTHR30363">
    <property type="entry name" value="HTH-TYPE TRANSCRIPTIONAL REGULATOR SRLR-RELATED"/>
    <property type="match status" value="1"/>
</dbReference>
<organism evidence="5 6">
    <name type="scientific">Candidatus Sediminicultor quintus</name>
    <dbReference type="NCBI Taxonomy" id="1797291"/>
    <lineage>
        <taxon>Bacteria</taxon>
        <taxon>Pseudomonadati</taxon>
        <taxon>Atribacterota</taxon>
        <taxon>Candidatus Phoenicimicrobiia</taxon>
        <taxon>Candidatus Pheonicimicrobiales</taxon>
        <taxon>Candidatus Phoenicimicrobiaceae</taxon>
        <taxon>Candidatus Sediminicultor</taxon>
    </lineage>
</organism>
<gene>
    <name evidence="5" type="ORF">A2V47_06960</name>
</gene>
<evidence type="ECO:0000313" key="6">
    <source>
        <dbReference type="Proteomes" id="UP000177701"/>
    </source>
</evidence>
<dbReference type="InterPro" id="IPR036390">
    <property type="entry name" value="WH_DNA-bd_sf"/>
</dbReference>
<dbReference type="SUPFAM" id="SSF46785">
    <property type="entry name" value="Winged helix' DNA-binding domain"/>
    <property type="match status" value="1"/>
</dbReference>
<reference evidence="5 6" key="1">
    <citation type="journal article" date="2016" name="Nat. Commun.">
        <title>Thousands of microbial genomes shed light on interconnected biogeochemical processes in an aquifer system.</title>
        <authorList>
            <person name="Anantharaman K."/>
            <person name="Brown C.T."/>
            <person name="Hug L.A."/>
            <person name="Sharon I."/>
            <person name="Castelle C.J."/>
            <person name="Probst A.J."/>
            <person name="Thomas B.C."/>
            <person name="Singh A."/>
            <person name="Wilkins M.J."/>
            <person name="Karaoz U."/>
            <person name="Brodie E.L."/>
            <person name="Williams K.H."/>
            <person name="Hubbard S.S."/>
            <person name="Banfield J.F."/>
        </authorList>
    </citation>
    <scope>NUCLEOTIDE SEQUENCE [LARGE SCALE GENOMIC DNA]</scope>
</reference>
<evidence type="ECO:0000256" key="1">
    <source>
        <dbReference type="ARBA" id="ARBA00023015"/>
    </source>
</evidence>
<evidence type="ECO:0000313" key="5">
    <source>
        <dbReference type="EMBL" id="OGD16725.1"/>
    </source>
</evidence>
<keyword evidence="2" id="KW-0238">DNA-binding</keyword>
<evidence type="ECO:0000256" key="2">
    <source>
        <dbReference type="ARBA" id="ARBA00023125"/>
    </source>
</evidence>
<accession>A0A1F5AE05</accession>
<dbReference type="InterPro" id="IPR018356">
    <property type="entry name" value="Tscrpt_reg_HTH_DeoR_CS"/>
</dbReference>
<dbReference type="SUPFAM" id="SSF100950">
    <property type="entry name" value="NagB/RpiA/CoA transferase-like"/>
    <property type="match status" value="1"/>
</dbReference>
<dbReference type="Pfam" id="PF00455">
    <property type="entry name" value="DeoRC"/>
    <property type="match status" value="1"/>
</dbReference>
<dbReference type="GO" id="GO:0003700">
    <property type="term" value="F:DNA-binding transcription factor activity"/>
    <property type="evidence" value="ECO:0007669"/>
    <property type="project" value="InterPro"/>
</dbReference>
<dbReference type="Gene3D" id="1.10.10.10">
    <property type="entry name" value="Winged helix-like DNA-binding domain superfamily/Winged helix DNA-binding domain"/>
    <property type="match status" value="1"/>
</dbReference>